<dbReference type="InterPro" id="IPR052655">
    <property type="entry name" value="AKNA_Centrosome-Trans_reg"/>
</dbReference>
<feature type="compositionally biased region" description="Polar residues" evidence="2">
    <location>
        <begin position="207"/>
        <end position="219"/>
    </location>
</feature>
<feature type="compositionally biased region" description="Acidic residues" evidence="2">
    <location>
        <begin position="1136"/>
        <end position="1149"/>
    </location>
</feature>
<accession>A0AAV4JLE0</accession>
<feature type="compositionally biased region" description="Basic and acidic residues" evidence="2">
    <location>
        <begin position="742"/>
        <end position="760"/>
    </location>
</feature>
<feature type="compositionally biased region" description="Basic residues" evidence="2">
    <location>
        <begin position="1290"/>
        <end position="1312"/>
    </location>
</feature>
<dbReference type="PANTHER" id="PTHR21510">
    <property type="entry name" value="AKNA DOMAIN-CONTAINING PROTEIN"/>
    <property type="match status" value="1"/>
</dbReference>
<comment type="caution">
    <text evidence="3">The sequence shown here is derived from an EMBL/GenBank/DDBJ whole genome shotgun (WGS) entry which is preliminary data.</text>
</comment>
<feature type="compositionally biased region" description="Basic and acidic residues" evidence="2">
    <location>
        <begin position="880"/>
        <end position="891"/>
    </location>
</feature>
<gene>
    <name evidence="3" type="ORF">ElyMa_006964000</name>
</gene>
<dbReference type="EMBL" id="BMAT01013915">
    <property type="protein sequence ID" value="GFS22929.1"/>
    <property type="molecule type" value="Genomic_DNA"/>
</dbReference>
<feature type="compositionally biased region" description="Basic residues" evidence="2">
    <location>
        <begin position="638"/>
        <end position="650"/>
    </location>
</feature>
<feature type="compositionally biased region" description="Low complexity" evidence="2">
    <location>
        <begin position="524"/>
        <end position="538"/>
    </location>
</feature>
<feature type="region of interest" description="Disordered" evidence="2">
    <location>
        <begin position="1184"/>
        <end position="1335"/>
    </location>
</feature>
<feature type="compositionally biased region" description="Low complexity" evidence="2">
    <location>
        <begin position="839"/>
        <end position="859"/>
    </location>
</feature>
<feature type="region of interest" description="Disordered" evidence="2">
    <location>
        <begin position="1125"/>
        <end position="1153"/>
    </location>
</feature>
<feature type="compositionally biased region" description="Polar residues" evidence="2">
    <location>
        <begin position="730"/>
        <end position="741"/>
    </location>
</feature>
<feature type="region of interest" description="Disordered" evidence="2">
    <location>
        <begin position="1025"/>
        <end position="1090"/>
    </location>
</feature>
<organism evidence="3 4">
    <name type="scientific">Elysia marginata</name>
    <dbReference type="NCBI Taxonomy" id="1093978"/>
    <lineage>
        <taxon>Eukaryota</taxon>
        <taxon>Metazoa</taxon>
        <taxon>Spiralia</taxon>
        <taxon>Lophotrochozoa</taxon>
        <taxon>Mollusca</taxon>
        <taxon>Gastropoda</taxon>
        <taxon>Heterobranchia</taxon>
        <taxon>Euthyneura</taxon>
        <taxon>Panpulmonata</taxon>
        <taxon>Sacoglossa</taxon>
        <taxon>Placobranchoidea</taxon>
        <taxon>Plakobranchidae</taxon>
        <taxon>Elysia</taxon>
    </lineage>
</organism>
<proteinExistence type="predicted"/>
<feature type="compositionally biased region" description="Low complexity" evidence="2">
    <location>
        <begin position="901"/>
        <end position="914"/>
    </location>
</feature>
<feature type="compositionally biased region" description="Low complexity" evidence="2">
    <location>
        <begin position="67"/>
        <end position="78"/>
    </location>
</feature>
<sequence>MIELLAGNIGFRNPGHRGESHLLTYKQDGAATDTVDGRPPAIPGDQRSRSRGVAIGTGTADSNFLGSSTSSLRMSGSSVTPAESEDGLREFPEQAATVKVELMTQARALDERLETFWNSLSQGQLTLEQQEQMLDQIKGDHDKLRRTYLQAKDDYNVLRRSGVVDKDTINFDENKELEGQLFRLGMRFDEVHETVESNLKERPAQRQPFQTDNNVNNRPEANRTDGATPVNTTTDSAIKGRPLSRTSSLDPTEEAKFERRVDNLRQEYNDSMDAYRKLKYSADSTPEGEREIESVVKRLNEICTEMPDMFRLSPEIQARWEKLNRREQEAKTQRQSPVPPSPRTRGSRQSPVDGRPPSILRQTSDASDVDSIRARLDGSRSSLGSILPDRMDRPPSRGHGPGSHQDRPSSRASNRSSRGGGTARFDPDRPPSSSTNGRQSPTPSLPRPRRHAHELKDPKLSKMPDMSLPRNSGGGGSDGENRRRRSASPSAGAVGGAEGALAALPGPGKFKQMTKQRGADDADSGFLGSMVGSGVGVPPLLPAASQQSLDQQAEDERDRERTLRLRQRADDSSTVTDNSIDMSTQAMRPPSGRRRENSQNAARQEGGRSRGGHQLRAEESYDGEEDTMDALDSESGRNRPRGGQARRRSHRDSSRDISLDATLEEDDSMESDPSTPRAPREGPTPPPLAKKRNSGQQASASQEAQTPVKPRRPGSRTQTASETEEELRAINNSKIRSGQRQQQEKESKRAARPEEKETIHRTRLKSPPPPLRPSSRGSPTTDLYRTRGRHSSGDSRRSGTGSRRGGHRETTREERQEDGQMREEIRQTQQGPHIDRPSSRQGRQRQQQQQQQSQQQQQQREQEQQNSTGLPPGLAPASDLARRVKDYEERSVGSSDVEIGSSVTRASSVNSSNRLKALQEEIEKLKEGVARANEKASRPPPQYPQAPPNFVHNQSQQAGPSSAPPPAAAPANQSPDQHQDFYDPFDDPYGFMRMPRRRANSFSGGRERDWGEWYWNLPQNRPYDGGDIPLGYAAADAYAENAPQRRDGRERNTRENVKERMRQRRQERKQKEEGQAEAPASSPLAGPPVHDLQTQALYDYYVPPSRYSARGMRSQLASRGYFTTPTGAKIYSSTGEDGDIEGEGQDEENSGERDWTQHWFGFQQGPETQQRPWYQIRRASRPLSSLHGGFGPQFHPGSRLTQSQEDTASATCPMCGSSGSHTHANYTHVGRPVATSYPQPHVSLTTPTYARTTSPVRGRSRSVGRSHSHSRYKVREYTSFSDSDEEKSRPRSRSMSRGRTRPKSRSRQRSSRRYSSDSLSDRSGDERVTGLDRSLSLSQDISRLTKKMLGNLKGELRRSKGKQREFGSSYW</sequence>
<keyword evidence="4" id="KW-1185">Reference proteome</keyword>
<evidence type="ECO:0000256" key="2">
    <source>
        <dbReference type="SAM" id="MobiDB-lite"/>
    </source>
</evidence>
<feature type="compositionally biased region" description="Basic and acidic residues" evidence="2">
    <location>
        <begin position="807"/>
        <end position="826"/>
    </location>
</feature>
<feature type="compositionally biased region" description="Low complexity" evidence="2">
    <location>
        <begin position="694"/>
        <end position="705"/>
    </location>
</feature>
<feature type="coiled-coil region" evidence="1">
    <location>
        <begin position="127"/>
        <end position="154"/>
    </location>
</feature>
<feature type="compositionally biased region" description="Low complexity" evidence="2">
    <location>
        <begin position="499"/>
        <end position="508"/>
    </location>
</feature>
<feature type="region of interest" description="Disordered" evidence="2">
    <location>
        <begin position="196"/>
        <end position="264"/>
    </location>
</feature>
<keyword evidence="1" id="KW-0175">Coiled coil</keyword>
<feature type="compositionally biased region" description="Polar residues" evidence="2">
    <location>
        <begin position="1125"/>
        <end position="1134"/>
    </location>
</feature>
<feature type="compositionally biased region" description="Polar residues" evidence="2">
    <location>
        <begin position="572"/>
        <end position="586"/>
    </location>
</feature>
<feature type="compositionally biased region" description="Basic residues" evidence="2">
    <location>
        <begin position="1258"/>
        <end position="1272"/>
    </location>
</feature>
<feature type="compositionally biased region" description="Polar residues" evidence="2">
    <location>
        <begin position="431"/>
        <end position="442"/>
    </location>
</feature>
<evidence type="ECO:0000313" key="4">
    <source>
        <dbReference type="Proteomes" id="UP000762676"/>
    </source>
</evidence>
<evidence type="ECO:0000313" key="3">
    <source>
        <dbReference type="EMBL" id="GFS22929.1"/>
    </source>
</evidence>
<feature type="compositionally biased region" description="Basic and acidic residues" evidence="2">
    <location>
        <begin position="1319"/>
        <end position="1330"/>
    </location>
</feature>
<feature type="compositionally biased region" description="Basic and acidic residues" evidence="2">
    <location>
        <begin position="554"/>
        <end position="571"/>
    </location>
</feature>
<feature type="compositionally biased region" description="Polar residues" evidence="2">
    <location>
        <begin position="1199"/>
        <end position="1210"/>
    </location>
</feature>
<feature type="region of interest" description="Disordered" evidence="2">
    <location>
        <begin position="29"/>
        <end position="88"/>
    </location>
</feature>
<dbReference type="PANTHER" id="PTHR21510:SF13">
    <property type="entry name" value="AKNA DOMAIN-CONTAINING PROTEIN"/>
    <property type="match status" value="1"/>
</dbReference>
<name>A0AAV4JLE0_9GAST</name>
<feature type="compositionally biased region" description="Basic and acidic residues" evidence="2">
    <location>
        <begin position="253"/>
        <end position="264"/>
    </location>
</feature>
<reference evidence="3 4" key="1">
    <citation type="journal article" date="2021" name="Elife">
        <title>Chloroplast acquisition without the gene transfer in kleptoplastic sea slugs, Plakobranchus ocellatus.</title>
        <authorList>
            <person name="Maeda T."/>
            <person name="Takahashi S."/>
            <person name="Yoshida T."/>
            <person name="Shimamura S."/>
            <person name="Takaki Y."/>
            <person name="Nagai Y."/>
            <person name="Toyoda A."/>
            <person name="Suzuki Y."/>
            <person name="Arimoto A."/>
            <person name="Ishii H."/>
            <person name="Satoh N."/>
            <person name="Nishiyama T."/>
            <person name="Hasebe M."/>
            <person name="Maruyama T."/>
            <person name="Minagawa J."/>
            <person name="Obokata J."/>
            <person name="Shigenobu S."/>
        </authorList>
    </citation>
    <scope>NUCLEOTIDE SEQUENCE [LARGE SCALE GENOMIC DNA]</scope>
</reference>
<feature type="compositionally biased region" description="Polar residues" evidence="2">
    <location>
        <begin position="1236"/>
        <end position="1250"/>
    </location>
</feature>
<feature type="compositionally biased region" description="Basic and acidic residues" evidence="2">
    <location>
        <begin position="1043"/>
        <end position="1060"/>
    </location>
</feature>
<protein>
    <submittedName>
        <fullName evidence="3">AT-hook-containing transcription factor</fullName>
    </submittedName>
</protein>
<feature type="compositionally biased region" description="Basic and acidic residues" evidence="2">
    <location>
        <begin position="917"/>
        <end position="937"/>
    </location>
</feature>
<feature type="compositionally biased region" description="Pro residues" evidence="2">
    <location>
        <begin position="938"/>
        <end position="947"/>
    </location>
</feature>
<evidence type="ECO:0000256" key="1">
    <source>
        <dbReference type="SAM" id="Coils"/>
    </source>
</evidence>
<feature type="compositionally biased region" description="Low complexity" evidence="2">
    <location>
        <begin position="1033"/>
        <end position="1042"/>
    </location>
</feature>
<dbReference type="Proteomes" id="UP000762676">
    <property type="component" value="Unassembled WGS sequence"/>
</dbReference>
<feature type="region of interest" description="Disordered" evidence="2">
    <location>
        <begin position="325"/>
        <end position="1008"/>
    </location>
</feature>
<feature type="compositionally biased region" description="Acidic residues" evidence="2">
    <location>
        <begin position="620"/>
        <end position="632"/>
    </location>
</feature>